<name>A0A941F6U4_9BACT</name>
<dbReference type="InterPro" id="IPR037066">
    <property type="entry name" value="Plug_dom_sf"/>
</dbReference>
<dbReference type="PANTHER" id="PTHR40980:SF4">
    <property type="entry name" value="TONB-DEPENDENT RECEPTOR-LIKE BETA-BARREL DOMAIN-CONTAINING PROTEIN"/>
    <property type="match status" value="1"/>
</dbReference>
<organism evidence="13 14">
    <name type="scientific">Carboxylicivirga sediminis</name>
    <dbReference type="NCBI Taxonomy" id="2006564"/>
    <lineage>
        <taxon>Bacteria</taxon>
        <taxon>Pseudomonadati</taxon>
        <taxon>Bacteroidota</taxon>
        <taxon>Bacteroidia</taxon>
        <taxon>Marinilabiliales</taxon>
        <taxon>Marinilabiliaceae</taxon>
        <taxon>Carboxylicivirga</taxon>
    </lineage>
</organism>
<evidence type="ECO:0000256" key="4">
    <source>
        <dbReference type="ARBA" id="ARBA00022692"/>
    </source>
</evidence>
<dbReference type="GO" id="GO:0009279">
    <property type="term" value="C:cell outer membrane"/>
    <property type="evidence" value="ECO:0007669"/>
    <property type="project" value="UniProtKB-SubCell"/>
</dbReference>
<evidence type="ECO:0000256" key="9">
    <source>
        <dbReference type="RuleBase" id="RU003357"/>
    </source>
</evidence>
<dbReference type="Pfam" id="PF07715">
    <property type="entry name" value="Plug"/>
    <property type="match status" value="1"/>
</dbReference>
<dbReference type="EMBL" id="JAGTAR010000040">
    <property type="protein sequence ID" value="MBR8537813.1"/>
    <property type="molecule type" value="Genomic_DNA"/>
</dbReference>
<reference evidence="13" key="2">
    <citation type="submission" date="2021-04" db="EMBL/GenBank/DDBJ databases">
        <authorList>
            <person name="Zhang T."/>
            <person name="Zhang Y."/>
            <person name="Lu D."/>
            <person name="Zuo D."/>
            <person name="Du Z."/>
        </authorList>
    </citation>
    <scope>NUCLEOTIDE SEQUENCE</scope>
    <source>
        <strain evidence="13">JR1</strain>
    </source>
</reference>
<evidence type="ECO:0000256" key="5">
    <source>
        <dbReference type="ARBA" id="ARBA00023077"/>
    </source>
</evidence>
<feature type="chain" id="PRO_5036967981" evidence="10">
    <location>
        <begin position="22"/>
        <end position="910"/>
    </location>
</feature>
<evidence type="ECO:0000313" key="14">
    <source>
        <dbReference type="Proteomes" id="UP000679220"/>
    </source>
</evidence>
<dbReference type="Proteomes" id="UP000679220">
    <property type="component" value="Unassembled WGS sequence"/>
</dbReference>
<dbReference type="NCBIfam" id="TIGR01782">
    <property type="entry name" value="TonB-Xanth-Caul"/>
    <property type="match status" value="1"/>
</dbReference>
<keyword evidence="5 9" id="KW-0798">TonB box</keyword>
<feature type="domain" description="TonB-dependent receptor-like beta-barrel" evidence="11">
    <location>
        <begin position="470"/>
        <end position="877"/>
    </location>
</feature>
<keyword evidence="2 8" id="KW-0813">Transport</keyword>
<keyword evidence="14" id="KW-1185">Reference proteome</keyword>
<dbReference type="InterPro" id="IPR036942">
    <property type="entry name" value="Beta-barrel_TonB_sf"/>
</dbReference>
<evidence type="ECO:0000256" key="2">
    <source>
        <dbReference type="ARBA" id="ARBA00022448"/>
    </source>
</evidence>
<proteinExistence type="inferred from homology"/>
<keyword evidence="10" id="KW-0732">Signal</keyword>
<dbReference type="Gene3D" id="2.170.130.10">
    <property type="entry name" value="TonB-dependent receptor, plug domain"/>
    <property type="match status" value="1"/>
</dbReference>
<dbReference type="SUPFAM" id="SSF49464">
    <property type="entry name" value="Carboxypeptidase regulatory domain-like"/>
    <property type="match status" value="1"/>
</dbReference>
<evidence type="ECO:0000256" key="1">
    <source>
        <dbReference type="ARBA" id="ARBA00004571"/>
    </source>
</evidence>
<dbReference type="Gene3D" id="2.60.40.1120">
    <property type="entry name" value="Carboxypeptidase-like, regulatory domain"/>
    <property type="match status" value="1"/>
</dbReference>
<keyword evidence="13" id="KW-0675">Receptor</keyword>
<evidence type="ECO:0000256" key="7">
    <source>
        <dbReference type="ARBA" id="ARBA00023237"/>
    </source>
</evidence>
<dbReference type="PANTHER" id="PTHR40980">
    <property type="entry name" value="PLUG DOMAIN-CONTAINING PROTEIN"/>
    <property type="match status" value="1"/>
</dbReference>
<feature type="domain" description="TonB-dependent receptor plug" evidence="12">
    <location>
        <begin position="128"/>
        <end position="230"/>
    </location>
</feature>
<comment type="caution">
    <text evidence="13">The sequence shown here is derived from an EMBL/GenBank/DDBJ whole genome shotgun (WGS) entry which is preliminary data.</text>
</comment>
<keyword evidence="7 8" id="KW-0998">Cell outer membrane</keyword>
<evidence type="ECO:0000259" key="11">
    <source>
        <dbReference type="Pfam" id="PF00593"/>
    </source>
</evidence>
<dbReference type="Pfam" id="PF00593">
    <property type="entry name" value="TonB_dep_Rec_b-barrel"/>
    <property type="match status" value="1"/>
</dbReference>
<dbReference type="InterPro" id="IPR000531">
    <property type="entry name" value="Beta-barrel_TonB"/>
</dbReference>
<evidence type="ECO:0000313" key="13">
    <source>
        <dbReference type="EMBL" id="MBR8537813.1"/>
    </source>
</evidence>
<protein>
    <submittedName>
        <fullName evidence="13">TonB-dependent receptor</fullName>
    </submittedName>
</protein>
<comment type="similarity">
    <text evidence="8 9">Belongs to the TonB-dependent receptor family.</text>
</comment>
<evidence type="ECO:0000256" key="10">
    <source>
        <dbReference type="SAM" id="SignalP"/>
    </source>
</evidence>
<evidence type="ECO:0000256" key="3">
    <source>
        <dbReference type="ARBA" id="ARBA00022452"/>
    </source>
</evidence>
<evidence type="ECO:0000256" key="8">
    <source>
        <dbReference type="PROSITE-ProRule" id="PRU01360"/>
    </source>
</evidence>
<dbReference type="InterPro" id="IPR039426">
    <property type="entry name" value="TonB-dep_rcpt-like"/>
</dbReference>
<dbReference type="RefSeq" id="WP_212192834.1">
    <property type="nucleotide sequence ID" value="NZ_JAGTAR010000040.1"/>
</dbReference>
<gene>
    <name evidence="13" type="ORF">KDU71_19735</name>
</gene>
<feature type="signal peptide" evidence="10">
    <location>
        <begin position="1"/>
        <end position="21"/>
    </location>
</feature>
<dbReference type="Gene3D" id="2.40.170.20">
    <property type="entry name" value="TonB-dependent receptor, beta-barrel domain"/>
    <property type="match status" value="1"/>
</dbReference>
<sequence length="910" mass="102966">MRTIKWFAILAISLINLSALAQSGYVHGRITDSKNYPLPGAAVYLHNHAEIGTITDINGFYRIKNLKDGDYTIKVNYIGFKEAVAAITIANGEGAEANFILNEGIELQEIKINGQLQGQTKALNQQKNSIKITNVIASDQVERFPDSNIGDALKRIPGINVQYDQGEARFGNIRGTAPDLNSVTINGERIPSAEAETRSVQLDLIPADMVQSIEVSKVVTADMEGDAIGGSVNLVTRSKPVDRRISGTVGSGYNFLSQKPMAVGSIVYGDRFINNKLGMVLSGSYFNHQLGSDNIEAEWEDDGNMKDFQIRTYEVQRERQSYSASFDFNINDKHSLDLKGIYNRRKDWENRYRLRYKDIEQDDNGNWVSEIRRQTKAGTSDNKYARLEDQTTMNFSLGGEHHFGILTADWKAAYSKAKEERPNERYLSMRYKDASIEQELGDTKKPNVMVNTPEAKDLNSNWGFKELTEEFQFTDDIDKTFSTNFELPTTGSSNLKFGFKYKSKEKKRDNKFYEYEPVDEDAFIAQATSGANIADETRDNFRAGDYTAGSFVTKEFVGGLTLDGADFEGEENKEETAGNFNAKEDVYAGYFRWDQTITSQLTAVAGIRYEYTNVEYAGFIFDPDGIGEGIPTGTQTSDYANLLPSVLLKYDISELTKLKAAWTNTLARPRYFDLVPYEIYNREDEELAVGNSKLNATSSMNFDLMLEHYFQSIGVVSAGLYYKGISDYIANQRTNEMIDGSEWRVYQPINAGDADLFGFEAAFQRQFNFLPGFLKNIGLYANYSYNYSKVNNVKLEDRENEELELPGTPEHTLNASLFYESKKLTLRASLNYASDFLDEYGSEAFEDRYYDKATHVDLSGSYDLSKNLKIFAEVNNLLDQPLRYYQGDEQYTMQAEYYGVRMQGGIRFNF</sequence>
<dbReference type="Pfam" id="PF13715">
    <property type="entry name" value="CarbopepD_reg_2"/>
    <property type="match status" value="1"/>
</dbReference>
<evidence type="ECO:0000259" key="12">
    <source>
        <dbReference type="Pfam" id="PF07715"/>
    </source>
</evidence>
<keyword evidence="4 8" id="KW-0812">Transmembrane</keyword>
<dbReference type="PROSITE" id="PS52016">
    <property type="entry name" value="TONB_DEPENDENT_REC_3"/>
    <property type="match status" value="1"/>
</dbReference>
<dbReference type="CDD" id="cd01347">
    <property type="entry name" value="ligand_gated_channel"/>
    <property type="match status" value="1"/>
</dbReference>
<reference evidence="13" key="1">
    <citation type="journal article" date="2018" name="Int. J. Syst. Evol. Microbiol.">
        <title>Carboxylicivirga sediminis sp. nov., isolated from coastal sediment.</title>
        <authorList>
            <person name="Wang F.Q."/>
            <person name="Ren L.H."/>
            <person name="Zou R.J."/>
            <person name="Sun Y.Z."/>
            <person name="Liu X.J."/>
            <person name="Jiang F."/>
            <person name="Liu L.J."/>
        </authorList>
    </citation>
    <scope>NUCLEOTIDE SEQUENCE</scope>
    <source>
        <strain evidence="13">JR1</strain>
    </source>
</reference>
<evidence type="ECO:0000256" key="6">
    <source>
        <dbReference type="ARBA" id="ARBA00023136"/>
    </source>
</evidence>
<dbReference type="InterPro" id="IPR010104">
    <property type="entry name" value="TonB_rcpt_bac"/>
</dbReference>
<keyword evidence="3 8" id="KW-1134">Transmembrane beta strand</keyword>
<dbReference type="InterPro" id="IPR012910">
    <property type="entry name" value="Plug_dom"/>
</dbReference>
<dbReference type="AlphaFoldDB" id="A0A941F6U4"/>
<keyword evidence="6 8" id="KW-0472">Membrane</keyword>
<dbReference type="InterPro" id="IPR008969">
    <property type="entry name" value="CarboxyPept-like_regulatory"/>
</dbReference>
<comment type="subcellular location">
    <subcellularLocation>
        <location evidence="1 8">Cell outer membrane</location>
        <topology evidence="1 8">Multi-pass membrane protein</topology>
    </subcellularLocation>
</comment>
<dbReference type="SUPFAM" id="SSF56935">
    <property type="entry name" value="Porins"/>
    <property type="match status" value="1"/>
</dbReference>
<accession>A0A941F6U4</accession>